<evidence type="ECO:0000313" key="3">
    <source>
        <dbReference type="EMBL" id="OHA67209.1"/>
    </source>
</evidence>
<proteinExistence type="predicted"/>
<dbReference type="Gene3D" id="3.30.70.2650">
    <property type="match status" value="1"/>
</dbReference>
<evidence type="ECO:0000256" key="1">
    <source>
        <dbReference type="SAM" id="Phobius"/>
    </source>
</evidence>
<dbReference type="Proteomes" id="UP000176901">
    <property type="component" value="Unassembled WGS sequence"/>
</dbReference>
<reference evidence="3 4" key="1">
    <citation type="journal article" date="2016" name="Nat. Commun.">
        <title>Thousands of microbial genomes shed light on interconnected biogeochemical processes in an aquifer system.</title>
        <authorList>
            <person name="Anantharaman K."/>
            <person name="Brown C.T."/>
            <person name="Hug L.A."/>
            <person name="Sharon I."/>
            <person name="Castelle C.J."/>
            <person name="Probst A.J."/>
            <person name="Thomas B.C."/>
            <person name="Singh A."/>
            <person name="Wilkins M.J."/>
            <person name="Karaoz U."/>
            <person name="Brodie E.L."/>
            <person name="Williams K.H."/>
            <person name="Hubbard S.S."/>
            <person name="Banfield J.F."/>
        </authorList>
    </citation>
    <scope>NUCLEOTIDE SEQUENCE [LARGE SCALE GENOMIC DNA]</scope>
</reference>
<dbReference type="GO" id="GO:0006351">
    <property type="term" value="P:DNA-templated transcription"/>
    <property type="evidence" value="ECO:0007669"/>
    <property type="project" value="TreeGrafter"/>
</dbReference>
<keyword evidence="1" id="KW-0472">Membrane</keyword>
<keyword evidence="1" id="KW-0812">Transmembrane</keyword>
<comment type="caution">
    <text evidence="3">The sequence shown here is derived from an EMBL/GenBank/DDBJ whole genome shotgun (WGS) entry which is preliminary data.</text>
</comment>
<dbReference type="EMBL" id="MHTW01000016">
    <property type="protein sequence ID" value="OHA67209.1"/>
    <property type="molecule type" value="Genomic_DNA"/>
</dbReference>
<gene>
    <name evidence="3" type="ORF">A3C82_00890</name>
</gene>
<sequence>MRYTKEILKHLLVGSVVMIAASSPYFWLRFWKQVFKETPQNKRKPQNAFWYLKKKGCIEIQREGHDVKVRLTEKGRKEAGKYQIDDLCIARPKKWDGKWRVIIFDIPATSNMIRDVFRRKLKEFGFYQLQKSIWVHPFKCEKEITFLREFLGATPKQIQVLEVSKMENDRRLRDIFQVHI</sequence>
<protein>
    <recommendedName>
        <fullName evidence="2">Transcriptional repressor PaaX-like central Cas2-like domain-containing protein</fullName>
    </recommendedName>
</protein>
<dbReference type="AlphaFoldDB" id="A0A1G2R4A1"/>
<dbReference type="PANTHER" id="PTHR30319:SF1">
    <property type="entry name" value="TRANSCRIPTIONAL REPRESSOR PAAX"/>
    <property type="match status" value="1"/>
</dbReference>
<dbReference type="PANTHER" id="PTHR30319">
    <property type="entry name" value="PHENYLACETIC ACID REGULATOR-RELATED TRANSCRIPTIONAL REPRESSOR"/>
    <property type="match status" value="1"/>
</dbReference>
<dbReference type="STRING" id="1802451.A3C82_00890"/>
<dbReference type="InterPro" id="IPR048846">
    <property type="entry name" value="PaaX-like_central"/>
</dbReference>
<organism evidence="3 4">
    <name type="scientific">Candidatus Wildermuthbacteria bacterium RIFCSPHIGHO2_02_FULL_47_12</name>
    <dbReference type="NCBI Taxonomy" id="1802451"/>
    <lineage>
        <taxon>Bacteria</taxon>
        <taxon>Candidatus Wildermuthiibacteriota</taxon>
    </lineage>
</organism>
<name>A0A1G2R4A1_9BACT</name>
<keyword evidence="1" id="KW-1133">Transmembrane helix</keyword>
<feature type="domain" description="Transcriptional repressor PaaX-like central Cas2-like" evidence="2">
    <location>
        <begin position="93"/>
        <end position="164"/>
    </location>
</feature>
<accession>A0A1G2R4A1</accession>
<evidence type="ECO:0000313" key="4">
    <source>
        <dbReference type="Proteomes" id="UP000176901"/>
    </source>
</evidence>
<feature type="transmembrane region" description="Helical" evidence="1">
    <location>
        <begin position="7"/>
        <end position="28"/>
    </location>
</feature>
<evidence type="ECO:0000259" key="2">
    <source>
        <dbReference type="Pfam" id="PF20803"/>
    </source>
</evidence>
<dbReference type="Pfam" id="PF20803">
    <property type="entry name" value="PaaX_M"/>
    <property type="match status" value="1"/>
</dbReference>